<evidence type="ECO:0000313" key="3">
    <source>
        <dbReference type="Proteomes" id="UP000244855"/>
    </source>
</evidence>
<feature type="compositionally biased region" description="Polar residues" evidence="1">
    <location>
        <begin position="44"/>
        <end position="53"/>
    </location>
</feature>
<dbReference type="AlphaFoldDB" id="A0A2V1D7Z8"/>
<sequence length="63" mass="6814">MPWPCPCPAIMRLSRHSLPFLPCHVNAIHPTHPIPSSGIPFTLDPSTNPSSHATPCPVQAPVR</sequence>
<name>A0A2V1D7Z8_9PLEO</name>
<reference evidence="2 3" key="1">
    <citation type="journal article" date="2018" name="Sci. Rep.">
        <title>Comparative genomics provides insights into the lifestyle and reveals functional heterogeneity of dark septate endophytic fungi.</title>
        <authorList>
            <person name="Knapp D.G."/>
            <person name="Nemeth J.B."/>
            <person name="Barry K."/>
            <person name="Hainaut M."/>
            <person name="Henrissat B."/>
            <person name="Johnson J."/>
            <person name="Kuo A."/>
            <person name="Lim J.H.P."/>
            <person name="Lipzen A."/>
            <person name="Nolan M."/>
            <person name="Ohm R.A."/>
            <person name="Tamas L."/>
            <person name="Grigoriev I.V."/>
            <person name="Spatafora J.W."/>
            <person name="Nagy L.G."/>
            <person name="Kovacs G.M."/>
        </authorList>
    </citation>
    <scope>NUCLEOTIDE SEQUENCE [LARGE SCALE GENOMIC DNA]</scope>
    <source>
        <strain evidence="2 3">DSE2036</strain>
    </source>
</reference>
<gene>
    <name evidence="2" type="ORF">DM02DRAFT_618798</name>
</gene>
<accession>A0A2V1D7Z8</accession>
<protein>
    <submittedName>
        <fullName evidence="2">Uncharacterized protein</fullName>
    </submittedName>
</protein>
<keyword evidence="3" id="KW-1185">Reference proteome</keyword>
<proteinExistence type="predicted"/>
<organism evidence="2 3">
    <name type="scientific">Periconia macrospinosa</name>
    <dbReference type="NCBI Taxonomy" id="97972"/>
    <lineage>
        <taxon>Eukaryota</taxon>
        <taxon>Fungi</taxon>
        <taxon>Dikarya</taxon>
        <taxon>Ascomycota</taxon>
        <taxon>Pezizomycotina</taxon>
        <taxon>Dothideomycetes</taxon>
        <taxon>Pleosporomycetidae</taxon>
        <taxon>Pleosporales</taxon>
        <taxon>Massarineae</taxon>
        <taxon>Periconiaceae</taxon>
        <taxon>Periconia</taxon>
    </lineage>
</organism>
<feature type="region of interest" description="Disordered" evidence="1">
    <location>
        <begin position="38"/>
        <end position="63"/>
    </location>
</feature>
<dbReference type="Proteomes" id="UP000244855">
    <property type="component" value="Unassembled WGS sequence"/>
</dbReference>
<dbReference type="EMBL" id="KZ805546">
    <property type="protein sequence ID" value="PVH94185.1"/>
    <property type="molecule type" value="Genomic_DNA"/>
</dbReference>
<evidence type="ECO:0000256" key="1">
    <source>
        <dbReference type="SAM" id="MobiDB-lite"/>
    </source>
</evidence>
<evidence type="ECO:0000313" key="2">
    <source>
        <dbReference type="EMBL" id="PVH94185.1"/>
    </source>
</evidence>